<evidence type="ECO:0000313" key="3">
    <source>
        <dbReference type="Proteomes" id="UP000229574"/>
    </source>
</evidence>
<dbReference type="Proteomes" id="UP000229574">
    <property type="component" value="Unassembled WGS sequence"/>
</dbReference>
<comment type="caution">
    <text evidence="2">The sequence shown here is derived from an EMBL/GenBank/DDBJ whole genome shotgun (WGS) entry which is preliminary data.</text>
</comment>
<dbReference type="InterPro" id="IPR031807">
    <property type="entry name" value="HicB-like"/>
</dbReference>
<dbReference type="InterPro" id="IPR035069">
    <property type="entry name" value="TTHA1013/TTHA0281-like"/>
</dbReference>
<organism evidence="2 3">
    <name type="scientific">Candidatus Collierbacteria bacterium CG09_land_8_20_14_0_10_46_12</name>
    <dbReference type="NCBI Taxonomy" id="1974533"/>
    <lineage>
        <taxon>Bacteria</taxon>
        <taxon>Candidatus Collieribacteriota</taxon>
    </lineage>
</organism>
<evidence type="ECO:0000313" key="2">
    <source>
        <dbReference type="EMBL" id="PIS17905.1"/>
    </source>
</evidence>
<feature type="domain" description="HicB-like antitoxin of toxin-antitoxin system" evidence="1">
    <location>
        <begin position="12"/>
        <end position="70"/>
    </location>
</feature>
<reference evidence="3" key="1">
    <citation type="submission" date="2017-09" db="EMBL/GenBank/DDBJ databases">
        <title>Depth-based differentiation of microbial function through sediment-hosted aquifers and enrichment of novel symbionts in the deep terrestrial subsurface.</title>
        <authorList>
            <person name="Probst A.J."/>
            <person name="Ladd B."/>
            <person name="Jarett J.K."/>
            <person name="Geller-Mcgrath D.E."/>
            <person name="Sieber C.M.K."/>
            <person name="Emerson J.B."/>
            <person name="Anantharaman K."/>
            <person name="Thomas B.C."/>
            <person name="Malmstrom R."/>
            <person name="Stieglmeier M."/>
            <person name="Klingl A."/>
            <person name="Woyke T."/>
            <person name="Ryan C.M."/>
            <person name="Banfield J.F."/>
        </authorList>
    </citation>
    <scope>NUCLEOTIDE SEQUENCE [LARGE SCALE GENOMIC DNA]</scope>
</reference>
<protein>
    <submittedName>
        <fullName evidence="2">HicB family protein</fullName>
    </submittedName>
</protein>
<dbReference type="EMBL" id="PEYY01000086">
    <property type="protein sequence ID" value="PIS17905.1"/>
    <property type="molecule type" value="Genomic_DNA"/>
</dbReference>
<dbReference type="PANTHER" id="PTHR34504">
    <property type="entry name" value="ANTITOXIN HICB"/>
    <property type="match status" value="1"/>
</dbReference>
<evidence type="ECO:0000259" key="1">
    <source>
        <dbReference type="Pfam" id="PF15919"/>
    </source>
</evidence>
<proteinExistence type="predicted"/>
<name>A0A2H0WZ59_9BACT</name>
<accession>A0A2H0WZ59</accession>
<sequence length="90" mass="10079">MLKKKVTQILRYNAIFDPAEEGGFTVTVPKLPGLVTEGDTYEKALENVRDAIKGYIQILRENTETVPEPDRQTFTTPIDIHISGSRFAIA</sequence>
<dbReference type="AlphaFoldDB" id="A0A2H0WZ59"/>
<gene>
    <name evidence="2" type="ORF">COT54_02160</name>
</gene>
<dbReference type="PANTHER" id="PTHR34504:SF2">
    <property type="entry name" value="UPF0150 PROTEIN SSL0259"/>
    <property type="match status" value="1"/>
</dbReference>
<dbReference type="InterPro" id="IPR051404">
    <property type="entry name" value="TA_system_antitoxin"/>
</dbReference>
<dbReference type="Pfam" id="PF15919">
    <property type="entry name" value="HicB_lk_antitox"/>
    <property type="match status" value="1"/>
</dbReference>
<dbReference type="Gene3D" id="3.30.160.250">
    <property type="match status" value="1"/>
</dbReference>
<dbReference type="SUPFAM" id="SSF143100">
    <property type="entry name" value="TTHA1013/TTHA0281-like"/>
    <property type="match status" value="1"/>
</dbReference>